<organism evidence="13 14">
    <name type="scientific">Phlebiopsis gigantea (strain 11061_1 CR5-6)</name>
    <name type="common">White-rot fungus</name>
    <name type="synonym">Peniophora gigantea</name>
    <dbReference type="NCBI Taxonomy" id="745531"/>
    <lineage>
        <taxon>Eukaryota</taxon>
        <taxon>Fungi</taxon>
        <taxon>Dikarya</taxon>
        <taxon>Basidiomycota</taxon>
        <taxon>Agaricomycotina</taxon>
        <taxon>Agaricomycetes</taxon>
        <taxon>Polyporales</taxon>
        <taxon>Phanerochaetaceae</taxon>
        <taxon>Phlebiopsis</taxon>
    </lineage>
</organism>
<comment type="catalytic activity">
    <reaction evidence="7">
        <text>L-dopachrome = 5,6-dihydroxyindole-2-carboxylate</text>
        <dbReference type="Rhea" id="RHEA:13041"/>
        <dbReference type="ChEBI" id="CHEBI:16875"/>
        <dbReference type="ChEBI" id="CHEBI:57509"/>
        <dbReference type="EC" id="5.3.3.12"/>
    </reaction>
</comment>
<dbReference type="Pfam" id="PF01187">
    <property type="entry name" value="MIF"/>
    <property type="match status" value="1"/>
</dbReference>
<reference evidence="13 14" key="1">
    <citation type="journal article" date="2014" name="PLoS Genet.">
        <title>Analysis of the Phlebiopsis gigantea genome, transcriptome and secretome provides insight into its pioneer colonization strategies of wood.</title>
        <authorList>
            <person name="Hori C."/>
            <person name="Ishida T."/>
            <person name="Igarashi K."/>
            <person name="Samejima M."/>
            <person name="Suzuki H."/>
            <person name="Master E."/>
            <person name="Ferreira P."/>
            <person name="Ruiz-Duenas F.J."/>
            <person name="Held B."/>
            <person name="Canessa P."/>
            <person name="Larrondo L.F."/>
            <person name="Schmoll M."/>
            <person name="Druzhinina I.S."/>
            <person name="Kubicek C.P."/>
            <person name="Gaskell J.A."/>
            <person name="Kersten P."/>
            <person name="St John F."/>
            <person name="Glasner J."/>
            <person name="Sabat G."/>
            <person name="Splinter BonDurant S."/>
            <person name="Syed K."/>
            <person name="Yadav J."/>
            <person name="Mgbeahuruike A.C."/>
            <person name="Kovalchuk A."/>
            <person name="Asiegbu F.O."/>
            <person name="Lackner G."/>
            <person name="Hoffmeister D."/>
            <person name="Rencoret J."/>
            <person name="Gutierrez A."/>
            <person name="Sun H."/>
            <person name="Lindquist E."/>
            <person name="Barry K."/>
            <person name="Riley R."/>
            <person name="Grigoriev I.V."/>
            <person name="Henrissat B."/>
            <person name="Kues U."/>
            <person name="Berka R.M."/>
            <person name="Martinez A.T."/>
            <person name="Covert S.F."/>
            <person name="Blanchette R.A."/>
            <person name="Cullen D."/>
        </authorList>
    </citation>
    <scope>NUCLEOTIDE SEQUENCE [LARGE SCALE GENOMIC DNA]</scope>
    <source>
        <strain evidence="13 14">11061_1 CR5-6</strain>
    </source>
</reference>
<evidence type="ECO:0000256" key="12">
    <source>
        <dbReference type="ARBA" id="ARBA00042730"/>
    </source>
</evidence>
<name>A0A0C3SBP0_PHLG1</name>
<protein>
    <recommendedName>
        <fullName evidence="12">L-dopachrome isomerase</fullName>
        <ecNumber evidence="9">5.3.2.1</ecNumber>
        <ecNumber evidence="8">5.3.3.12</ecNumber>
    </recommendedName>
    <alternativeName>
        <fullName evidence="10">L-dopachrome tautomerase</fullName>
    </alternativeName>
    <alternativeName>
        <fullName evidence="11">Phenylpyruvate tautomerase</fullName>
    </alternativeName>
</protein>
<keyword evidence="4" id="KW-0964">Secreted</keyword>
<dbReference type="InterPro" id="IPR001398">
    <property type="entry name" value="Macrophage_inhib_fac"/>
</dbReference>
<evidence type="ECO:0000256" key="10">
    <source>
        <dbReference type="ARBA" id="ARBA00041631"/>
    </source>
</evidence>
<comment type="catalytic activity">
    <reaction evidence="6">
        <text>3-phenylpyruvate = enol-phenylpyruvate</text>
        <dbReference type="Rhea" id="RHEA:17097"/>
        <dbReference type="ChEBI" id="CHEBI:16815"/>
        <dbReference type="ChEBI" id="CHEBI:18005"/>
        <dbReference type="EC" id="5.3.2.1"/>
    </reaction>
</comment>
<dbReference type="EC" id="5.3.3.12" evidence="8"/>
<dbReference type="EC" id="5.3.2.1" evidence="9"/>
<evidence type="ECO:0000256" key="2">
    <source>
        <dbReference type="ARBA" id="ARBA00005851"/>
    </source>
</evidence>
<dbReference type="PANTHER" id="PTHR11954:SF6">
    <property type="entry name" value="MACROPHAGE MIGRATION INHIBITORY FACTOR"/>
    <property type="match status" value="1"/>
</dbReference>
<evidence type="ECO:0000256" key="11">
    <source>
        <dbReference type="ARBA" id="ARBA00041912"/>
    </source>
</evidence>
<sequence length="121" mass="13616">MPSLELITNVKLDDPKAFVVEFSGFSAELLKKPLQYICVSYTYNENLAWNATFDPAFLLHITSLDNLNPETNIVYSEKIFEFVEAKLQIPGHRGYISFSDPGRENLGHAKTTFASILASLK</sequence>
<dbReference type="EMBL" id="KN840457">
    <property type="protein sequence ID" value="KIP10192.1"/>
    <property type="molecule type" value="Genomic_DNA"/>
</dbReference>
<dbReference type="AlphaFoldDB" id="A0A0C3SBP0"/>
<evidence type="ECO:0000313" key="13">
    <source>
        <dbReference type="EMBL" id="KIP10192.1"/>
    </source>
</evidence>
<keyword evidence="14" id="KW-1185">Reference proteome</keyword>
<evidence type="ECO:0000256" key="7">
    <source>
        <dbReference type="ARBA" id="ARBA00036823"/>
    </source>
</evidence>
<dbReference type="STRING" id="745531.A0A0C3SBP0"/>
<proteinExistence type="inferred from homology"/>
<evidence type="ECO:0000256" key="6">
    <source>
        <dbReference type="ARBA" id="ARBA00036735"/>
    </source>
</evidence>
<dbReference type="GO" id="GO:0005615">
    <property type="term" value="C:extracellular space"/>
    <property type="evidence" value="ECO:0007669"/>
    <property type="project" value="UniProtKB-KW"/>
</dbReference>
<dbReference type="GO" id="GO:0004167">
    <property type="term" value="F:dopachrome isomerase activity"/>
    <property type="evidence" value="ECO:0007669"/>
    <property type="project" value="UniProtKB-EC"/>
</dbReference>
<keyword evidence="5" id="KW-0413">Isomerase</keyword>
<accession>A0A0C3SBP0</accession>
<evidence type="ECO:0000313" key="14">
    <source>
        <dbReference type="Proteomes" id="UP000053257"/>
    </source>
</evidence>
<evidence type="ECO:0000256" key="1">
    <source>
        <dbReference type="ARBA" id="ARBA00004613"/>
    </source>
</evidence>
<dbReference type="OrthoDB" id="255819at2759"/>
<dbReference type="HOGENOM" id="CLU_129906_1_0_1"/>
<gene>
    <name evidence="13" type="ORF">PHLGIDRAFT_85375</name>
</gene>
<evidence type="ECO:0000256" key="9">
    <source>
        <dbReference type="ARBA" id="ARBA00039086"/>
    </source>
</evidence>
<evidence type="ECO:0000256" key="5">
    <source>
        <dbReference type="ARBA" id="ARBA00023235"/>
    </source>
</evidence>
<keyword evidence="3" id="KW-0202">Cytokine</keyword>
<dbReference type="Proteomes" id="UP000053257">
    <property type="component" value="Unassembled WGS sequence"/>
</dbReference>
<evidence type="ECO:0000256" key="4">
    <source>
        <dbReference type="ARBA" id="ARBA00022525"/>
    </source>
</evidence>
<dbReference type="PANTHER" id="PTHR11954">
    <property type="entry name" value="D-DOPACHROME DECARBOXYLASE"/>
    <property type="match status" value="1"/>
</dbReference>
<comment type="subcellular location">
    <subcellularLocation>
        <location evidence="1">Secreted</location>
    </subcellularLocation>
</comment>
<evidence type="ECO:0000256" key="8">
    <source>
        <dbReference type="ARBA" id="ARBA00038932"/>
    </source>
</evidence>
<dbReference type="SUPFAM" id="SSF55331">
    <property type="entry name" value="Tautomerase/MIF"/>
    <property type="match status" value="1"/>
</dbReference>
<dbReference type="GO" id="GO:0050178">
    <property type="term" value="F:phenylpyruvate tautomerase activity"/>
    <property type="evidence" value="ECO:0007669"/>
    <property type="project" value="UniProtKB-EC"/>
</dbReference>
<dbReference type="Gene3D" id="3.30.429.10">
    <property type="entry name" value="Macrophage Migration Inhibitory Factor"/>
    <property type="match status" value="1"/>
</dbReference>
<dbReference type="InterPro" id="IPR014347">
    <property type="entry name" value="Tautomerase/MIF_sf"/>
</dbReference>
<evidence type="ECO:0000256" key="3">
    <source>
        <dbReference type="ARBA" id="ARBA00022514"/>
    </source>
</evidence>
<comment type="similarity">
    <text evidence="2">Belongs to the MIF family.</text>
</comment>